<accession>A0A2C9WIY1</accession>
<keyword evidence="1" id="KW-1133">Transmembrane helix</keyword>
<feature type="transmembrane region" description="Helical" evidence="1">
    <location>
        <begin position="155"/>
        <end position="181"/>
    </location>
</feature>
<gene>
    <name evidence="2" type="ORF">MANES_01G068200</name>
</gene>
<protein>
    <recommendedName>
        <fullName evidence="3">Reverse transcriptase zinc-binding domain-containing protein</fullName>
    </recommendedName>
</protein>
<sequence>MPESSRVLHLRWQVISPYFLNVWTEPWIPSLPEFKVSSIPPEDCPIMCVADLVDVQHMQLDQTILRECFTQAKCLKILKIPLSFDQRYPKLIWHFSRSGSPSVKPVYYNLKKVEDANQSRSHPSSSCSLLPGYWKSIWSLSIPHKIHVFLWRSKLLFMMFAKFSTTIRVLILFMFIGHLIFMETRFLEMLEIGLSY</sequence>
<keyword evidence="1" id="KW-0472">Membrane</keyword>
<evidence type="ECO:0008006" key="3">
    <source>
        <dbReference type="Google" id="ProtNLM"/>
    </source>
</evidence>
<evidence type="ECO:0000256" key="1">
    <source>
        <dbReference type="SAM" id="Phobius"/>
    </source>
</evidence>
<evidence type="ECO:0000313" key="2">
    <source>
        <dbReference type="EMBL" id="OAY59887.1"/>
    </source>
</evidence>
<dbReference type="AlphaFoldDB" id="A0A2C9WIY1"/>
<proteinExistence type="predicted"/>
<organism evidence="2">
    <name type="scientific">Manihot esculenta</name>
    <name type="common">Cassava</name>
    <name type="synonym">Jatropha manihot</name>
    <dbReference type="NCBI Taxonomy" id="3983"/>
    <lineage>
        <taxon>Eukaryota</taxon>
        <taxon>Viridiplantae</taxon>
        <taxon>Streptophyta</taxon>
        <taxon>Embryophyta</taxon>
        <taxon>Tracheophyta</taxon>
        <taxon>Spermatophyta</taxon>
        <taxon>Magnoliopsida</taxon>
        <taxon>eudicotyledons</taxon>
        <taxon>Gunneridae</taxon>
        <taxon>Pentapetalae</taxon>
        <taxon>rosids</taxon>
        <taxon>fabids</taxon>
        <taxon>Malpighiales</taxon>
        <taxon>Euphorbiaceae</taxon>
        <taxon>Crotonoideae</taxon>
        <taxon>Manihoteae</taxon>
        <taxon>Manihot</taxon>
    </lineage>
</organism>
<keyword evidence="1" id="KW-0812">Transmembrane</keyword>
<reference evidence="2" key="1">
    <citation type="submission" date="2016-02" db="EMBL/GenBank/DDBJ databases">
        <title>WGS assembly of Manihot esculenta.</title>
        <authorList>
            <person name="Bredeson J.V."/>
            <person name="Prochnik S.E."/>
            <person name="Lyons J.B."/>
            <person name="Schmutz J."/>
            <person name="Grimwood J."/>
            <person name="Vrebalov J."/>
            <person name="Bart R.S."/>
            <person name="Amuge T."/>
            <person name="Ferguson M.E."/>
            <person name="Green R."/>
            <person name="Putnam N."/>
            <person name="Stites J."/>
            <person name="Rounsley S."/>
            <person name="Rokhsar D.S."/>
        </authorList>
    </citation>
    <scope>NUCLEOTIDE SEQUENCE [LARGE SCALE GENOMIC DNA]</scope>
    <source>
        <tissue evidence="2">Leaf</tissue>
    </source>
</reference>
<name>A0A2C9WIY1_MANES</name>
<dbReference type="EMBL" id="CM004387">
    <property type="protein sequence ID" value="OAY59887.1"/>
    <property type="molecule type" value="Genomic_DNA"/>
</dbReference>